<reference evidence="2 3" key="1">
    <citation type="submission" date="2022-09" db="EMBL/GenBank/DDBJ databases">
        <title>Interaction between co-microsymbionts with complementary sets of symbiotic genes in legume-rhizobium systems.</title>
        <authorList>
            <person name="Safronova V."/>
            <person name="Sazanova A."/>
            <person name="Afonin A."/>
            <person name="Chirak E."/>
        </authorList>
    </citation>
    <scope>NUCLEOTIDE SEQUENCE [LARGE SCALE GENOMIC DNA]</scope>
    <source>
        <strain evidence="2 3">A18/4-1</strain>
    </source>
</reference>
<feature type="domain" description="KTSC" evidence="1">
    <location>
        <begin position="3"/>
        <end position="60"/>
    </location>
</feature>
<evidence type="ECO:0000313" key="2">
    <source>
        <dbReference type="EMBL" id="UXN69426.1"/>
    </source>
</evidence>
<organism evidence="2 3">
    <name type="scientific">Devosia neptuniae</name>
    <dbReference type="NCBI Taxonomy" id="191302"/>
    <lineage>
        <taxon>Bacteria</taxon>
        <taxon>Pseudomonadati</taxon>
        <taxon>Pseudomonadota</taxon>
        <taxon>Alphaproteobacteria</taxon>
        <taxon>Hyphomicrobiales</taxon>
        <taxon>Devosiaceae</taxon>
        <taxon>Devosia</taxon>
    </lineage>
</organism>
<accession>A0ABY6CDW6</accession>
<dbReference type="Proteomes" id="UP001061862">
    <property type="component" value="Chromosome"/>
</dbReference>
<evidence type="ECO:0000259" key="1">
    <source>
        <dbReference type="Pfam" id="PF13619"/>
    </source>
</evidence>
<evidence type="ECO:0000313" key="3">
    <source>
        <dbReference type="Proteomes" id="UP001061862"/>
    </source>
</evidence>
<proteinExistence type="predicted"/>
<gene>
    <name evidence="2" type="ORF">N8A98_19700</name>
</gene>
<sequence length="73" mass="8450">MPSTIIQKSQYDPQTRVLSIWLATNGKRYDYLDVPAEIYDAFRAAFSKGRFFNRHIRSSFLVREGDIASPAKH</sequence>
<dbReference type="Pfam" id="PF13619">
    <property type="entry name" value="KTSC"/>
    <property type="match status" value="1"/>
</dbReference>
<dbReference type="RefSeq" id="WP_262167880.1">
    <property type="nucleotide sequence ID" value="NZ_CP104965.1"/>
</dbReference>
<dbReference type="InterPro" id="IPR025309">
    <property type="entry name" value="KTSC_dom"/>
</dbReference>
<keyword evidence="3" id="KW-1185">Reference proteome</keyword>
<protein>
    <submittedName>
        <fullName evidence="2">KTSC domain-containing protein</fullName>
    </submittedName>
</protein>
<name>A0ABY6CDW6_9HYPH</name>
<dbReference type="EMBL" id="CP104965">
    <property type="protein sequence ID" value="UXN69426.1"/>
    <property type="molecule type" value="Genomic_DNA"/>
</dbReference>